<evidence type="ECO:0000313" key="2">
    <source>
        <dbReference type="Proteomes" id="UP001596997"/>
    </source>
</evidence>
<comment type="caution">
    <text evidence="1">The sequence shown here is derived from an EMBL/GenBank/DDBJ whole genome shotgun (WGS) entry which is preliminary data.</text>
</comment>
<proteinExistence type="predicted"/>
<reference evidence="2" key="1">
    <citation type="journal article" date="2019" name="Int. J. Syst. Evol. Microbiol.">
        <title>The Global Catalogue of Microorganisms (GCM) 10K type strain sequencing project: providing services to taxonomists for standard genome sequencing and annotation.</title>
        <authorList>
            <consortium name="The Broad Institute Genomics Platform"/>
            <consortium name="The Broad Institute Genome Sequencing Center for Infectious Disease"/>
            <person name="Wu L."/>
            <person name="Ma J."/>
        </authorList>
    </citation>
    <scope>NUCLEOTIDE SEQUENCE [LARGE SCALE GENOMIC DNA]</scope>
    <source>
        <strain evidence="2">CCUG 62114</strain>
    </source>
</reference>
<gene>
    <name evidence="1" type="ORF">ACFQ1O_07205</name>
</gene>
<evidence type="ECO:0000313" key="1">
    <source>
        <dbReference type="EMBL" id="MFD0963789.1"/>
    </source>
</evidence>
<name>A0ABW3I1P1_9FLAO</name>
<protein>
    <recommendedName>
        <fullName evidence="3">UspA domain-containing protein</fullName>
    </recommendedName>
</protein>
<dbReference type="Proteomes" id="UP001596997">
    <property type="component" value="Unassembled WGS sequence"/>
</dbReference>
<organism evidence="1 2">
    <name type="scientific">Pseudofulvibacter geojedonensis</name>
    <dbReference type="NCBI Taxonomy" id="1123758"/>
    <lineage>
        <taxon>Bacteria</taxon>
        <taxon>Pseudomonadati</taxon>
        <taxon>Bacteroidota</taxon>
        <taxon>Flavobacteriia</taxon>
        <taxon>Flavobacteriales</taxon>
        <taxon>Flavobacteriaceae</taxon>
        <taxon>Pseudofulvibacter</taxon>
    </lineage>
</organism>
<sequence>MDNVLVINDYSKTSLAVFDYTISLFKGEKVKVSLFDISNSLNNEAKTFISNKKSLFDRKYELDAEADLLLELGKIIDKKLIDIIILTTKFNSQESDKFIGEKVSKIITSGFGIPILLVPHNYNYSFIEKITFLTDFKKSFNSPELREFIKIALIYKSTIEVLNLAEGNSFSEEQENNKKDLEAYFEDMEINYISSDEKNSNLFSIKKDIDGLDSQMIVFVNHQRVFFNALTENNGIYNRDFYSKVPILILPSIHGNLT</sequence>
<keyword evidence="2" id="KW-1185">Reference proteome</keyword>
<evidence type="ECO:0008006" key="3">
    <source>
        <dbReference type="Google" id="ProtNLM"/>
    </source>
</evidence>
<dbReference type="EMBL" id="JBHTJM010000008">
    <property type="protein sequence ID" value="MFD0963789.1"/>
    <property type="molecule type" value="Genomic_DNA"/>
</dbReference>
<dbReference type="RefSeq" id="WP_377714868.1">
    <property type="nucleotide sequence ID" value="NZ_JBHTJM010000008.1"/>
</dbReference>
<accession>A0ABW3I1P1</accession>